<evidence type="ECO:0000313" key="2">
    <source>
        <dbReference type="Proteomes" id="UP001231649"/>
    </source>
</evidence>
<gene>
    <name evidence="1" type="ORF">PYW08_001515</name>
</gene>
<sequence length="292" mass="32560">MAHKNLFATIFVFACVLTCRGEDCETYDENGLCIPPCPSDKILYNAGCLDPTLSERTCRHPQARSLGVLCDYSRCECPDPKRHCILIFTPAQKFKMLCKTKIAALLVLAVVTPSLEDPVSDPKQEECRKISSCSACISKSFCTWCVTKSKCTKQSCGNDNIIFPKEYSAIMAGPTFCPRVVEPEEIFTLKSGAKQIIVVKITQIHLYMAFTPWKCKIDYNGEQITVVAVLLGDQVYCESVQLVNDSHEPRTSGSVSVLWDYSKYFDGSFPIHVCRCDLDPNCKACNTETSVH</sequence>
<keyword evidence="2" id="KW-1185">Reference proteome</keyword>
<evidence type="ECO:0000313" key="1">
    <source>
        <dbReference type="EMBL" id="KAJ8733217.1"/>
    </source>
</evidence>
<protein>
    <submittedName>
        <fullName evidence="1">Uncharacterized protein</fullName>
    </submittedName>
</protein>
<dbReference type="EMBL" id="CM056787">
    <property type="protein sequence ID" value="KAJ8733217.1"/>
    <property type="molecule type" value="Genomic_DNA"/>
</dbReference>
<name>A0ACC2R497_9NEOP</name>
<organism evidence="1 2">
    <name type="scientific">Mythimna loreyi</name>
    <dbReference type="NCBI Taxonomy" id="667449"/>
    <lineage>
        <taxon>Eukaryota</taxon>
        <taxon>Metazoa</taxon>
        <taxon>Ecdysozoa</taxon>
        <taxon>Arthropoda</taxon>
        <taxon>Hexapoda</taxon>
        <taxon>Insecta</taxon>
        <taxon>Pterygota</taxon>
        <taxon>Neoptera</taxon>
        <taxon>Endopterygota</taxon>
        <taxon>Lepidoptera</taxon>
        <taxon>Glossata</taxon>
        <taxon>Ditrysia</taxon>
        <taxon>Noctuoidea</taxon>
        <taxon>Noctuidae</taxon>
        <taxon>Noctuinae</taxon>
        <taxon>Hadenini</taxon>
        <taxon>Mythimna</taxon>
    </lineage>
</organism>
<comment type="caution">
    <text evidence="1">The sequence shown here is derived from an EMBL/GenBank/DDBJ whole genome shotgun (WGS) entry which is preliminary data.</text>
</comment>
<reference evidence="1" key="1">
    <citation type="submission" date="2023-03" db="EMBL/GenBank/DDBJ databases">
        <title>Chromosome-level genomes of two armyworms, Mythimna separata and Mythimna loreyi, provide insights into the biosynthesis and reception of sex pheromones.</title>
        <authorList>
            <person name="Zhao H."/>
        </authorList>
    </citation>
    <scope>NUCLEOTIDE SEQUENCE</scope>
    <source>
        <strain evidence="1">BeijingLab</strain>
    </source>
</reference>
<accession>A0ACC2R497</accession>
<dbReference type="Proteomes" id="UP001231649">
    <property type="component" value="Chromosome 11"/>
</dbReference>
<proteinExistence type="predicted"/>